<evidence type="ECO:0000256" key="5">
    <source>
        <dbReference type="ARBA" id="ARBA00022679"/>
    </source>
</evidence>
<dbReference type="AlphaFoldDB" id="A0A9W9JMU0"/>
<keyword evidence="9 13" id="KW-0779">Telomere</keyword>
<evidence type="ECO:0000256" key="4">
    <source>
        <dbReference type="ARBA" id="ARBA00022454"/>
    </source>
</evidence>
<name>A0A9W9JMU0_9EURO</name>
<evidence type="ECO:0000256" key="7">
    <source>
        <dbReference type="ARBA" id="ARBA00022723"/>
    </source>
</evidence>
<dbReference type="Gene3D" id="1.10.357.90">
    <property type="match status" value="1"/>
</dbReference>
<keyword evidence="17" id="KW-1185">Reference proteome</keyword>
<feature type="region of interest" description="Disordered" evidence="14">
    <location>
        <begin position="1"/>
        <end position="30"/>
    </location>
</feature>
<accession>A0A9W9JMU0</accession>
<feature type="compositionally biased region" description="Basic and acidic residues" evidence="14">
    <location>
        <begin position="109"/>
        <end position="120"/>
    </location>
</feature>
<evidence type="ECO:0000313" key="16">
    <source>
        <dbReference type="EMBL" id="KAJ5199820.1"/>
    </source>
</evidence>
<feature type="compositionally biased region" description="Polar residues" evidence="14">
    <location>
        <begin position="14"/>
        <end position="26"/>
    </location>
</feature>
<dbReference type="InterPro" id="IPR043502">
    <property type="entry name" value="DNA/RNA_pol_sf"/>
</dbReference>
<dbReference type="GO" id="GO:0042162">
    <property type="term" value="F:telomeric DNA binding"/>
    <property type="evidence" value="ECO:0007669"/>
    <property type="project" value="TreeGrafter"/>
</dbReference>
<proteinExistence type="inferred from homology"/>
<feature type="domain" description="Reverse transcriptase" evidence="15">
    <location>
        <begin position="694"/>
        <end position="1035"/>
    </location>
</feature>
<dbReference type="SMART" id="SM00975">
    <property type="entry name" value="Telomerase_RBD"/>
    <property type="match status" value="1"/>
</dbReference>
<dbReference type="EMBL" id="JAPQKP010000003">
    <property type="protein sequence ID" value="KAJ5199820.1"/>
    <property type="molecule type" value="Genomic_DNA"/>
</dbReference>
<dbReference type="GO" id="GO:0046872">
    <property type="term" value="F:metal ion binding"/>
    <property type="evidence" value="ECO:0007669"/>
    <property type="project" value="UniProtKB-KW"/>
</dbReference>
<dbReference type="InterPro" id="IPR000477">
    <property type="entry name" value="RT_dom"/>
</dbReference>
<evidence type="ECO:0000256" key="12">
    <source>
        <dbReference type="ARBA" id="ARBA00048173"/>
    </source>
</evidence>
<evidence type="ECO:0000256" key="14">
    <source>
        <dbReference type="SAM" id="MobiDB-lite"/>
    </source>
</evidence>
<evidence type="ECO:0000256" key="1">
    <source>
        <dbReference type="ARBA" id="ARBA00008001"/>
    </source>
</evidence>
<dbReference type="PROSITE" id="PS50878">
    <property type="entry name" value="RT_POL"/>
    <property type="match status" value="1"/>
</dbReference>
<comment type="subcellular location">
    <subcellularLocation>
        <location evidence="13">Nucleus</location>
    </subcellularLocation>
    <subcellularLocation>
        <location evidence="13">Chromosome</location>
        <location evidence="13">Telomere</location>
    </subcellularLocation>
</comment>
<dbReference type="Gene3D" id="1.10.132.70">
    <property type="match status" value="1"/>
</dbReference>
<dbReference type="InterPro" id="IPR003545">
    <property type="entry name" value="Telomerase_RT"/>
</dbReference>
<dbReference type="Gene3D" id="3.30.70.2630">
    <property type="match status" value="1"/>
</dbReference>
<sequence length="1232" mass="140100">MGKKRKRPIKDHGPTSSSHIGLTTSPRRFRTPHAPISLETKTSHPVISLYYRHVVPLREYLLQQLPVTSKSRRRRILTLDSREDQDSNAQSKTLAELLDSTLVGVLKESSETLNSERQREYSSFNESQSRSILTSTDTGPTCPQSEVVDFVIWKLFNNNNGSYQKHQHLLTYGFQRHSIGRNAQATSIPGIVSQFPNQNVEDLTRGPWAEVLGLLGNNGEDIMMQLLFDCGIFAAIDTRKGIYYQLSGLPLSDLEPLSDSLGANRCAATAQDPMPITDQRHPKNKAERKQNFNNTHQSPNSIVFLRRRILYGRAESKKEVSSGLGHTHVLCRFSSLDSIAQTVHVMKYIFPRQFGLLNVFSLGLDAREKMDASKSFMFRESEISRLEEEKRLQRPQLGNEFADADCGSVRSVKVPKRLRGITIELVQKLRNRNAQCSYRQLLRYYCPTEQTRPRRLGAFASTSTPDAKKSEPISSLQTNLVTQVQINRPSSSDSSAQTSCDVSGLEPHVAVDLVEMNANKPVVRKTQVSLTDYATPASSVSAFCRAVIQKLIPRQFWGVGPDGISNLKLVLRHVDRFIKLRRFESLSLHEVCKGVKITSIPWLEPAQVQTISPSETRSKIALSDLHKRTELLHEFMFWIFDSILIPLIRSHFYVTESQTHRNRLFYFRHDLWQQLTQQPFGDLKATMFEELALDQAERVLARRSIGFGALRLLPKSTGLRPILNLRKQAWKKSIWNNRGMYRAASINSIITPIYSMLTYERQKAPAKLGSSMLSVGDMHRRLKAYKKQLSKRLPSGSKPWRSKLPPMYFVKLDIKACFDTIPQKRLLDLIEELVSEESYRISKYMEFQPPAPTAQQGNPARRYRSRAAPAMRPQRLPDFVNCGGAARKANTVFVDNQVPQERDANSLLELLDEHVRNNLVKIGKKYFRQRNGIPQGSVLSSILCNFFYAELERKVLGFVKPEDSLLLRLVDDFLLITPDVAVAMQFLEVMIRGQPLYGLQVNPAKSMANFSAAVDGILLPRLEGSPLFPYCGSLIDTHTLEFHRDRDRILEGGESAAATLSNTLTVEATRLPGRTFYRKVLSSFRLQLHPMYIDDGHNSRSVVLANLYCSFITSAMKMYRYMKSLRGRAHPGPAIITQTIRDLISQTADTIQARRAGNSETSFSCFVQRSHLQYLASAAFRFVLKRKQTRYSVVLRWLDSLIKDARPMSDSEALRMTQVVKKGNAMFEEWRF</sequence>
<evidence type="ECO:0000256" key="10">
    <source>
        <dbReference type="ARBA" id="ARBA00022918"/>
    </source>
</evidence>
<evidence type="ECO:0000313" key="17">
    <source>
        <dbReference type="Proteomes" id="UP001150879"/>
    </source>
</evidence>
<dbReference type="Pfam" id="PF00078">
    <property type="entry name" value="RVT_1"/>
    <property type="match status" value="1"/>
</dbReference>
<dbReference type="EC" id="2.7.7.49" evidence="2 13"/>
<keyword evidence="7 13" id="KW-0479">Metal-binding</keyword>
<comment type="similarity">
    <text evidence="1 13">Belongs to the reverse transcriptase family. Telomerase subfamily.</text>
</comment>
<dbReference type="GO" id="GO:0000781">
    <property type="term" value="C:chromosome, telomeric region"/>
    <property type="evidence" value="ECO:0007669"/>
    <property type="project" value="UniProtKB-SubCell"/>
</dbReference>
<dbReference type="Pfam" id="PF12009">
    <property type="entry name" value="Telomerase_RBD"/>
    <property type="match status" value="1"/>
</dbReference>
<reference evidence="16" key="1">
    <citation type="submission" date="2022-11" db="EMBL/GenBank/DDBJ databases">
        <authorList>
            <person name="Petersen C."/>
        </authorList>
    </citation>
    <scope>NUCLEOTIDE SEQUENCE</scope>
    <source>
        <strain evidence="16">IBT 16849</strain>
    </source>
</reference>
<evidence type="ECO:0000256" key="13">
    <source>
        <dbReference type="RuleBase" id="RU365061"/>
    </source>
</evidence>
<dbReference type="InterPro" id="IPR021891">
    <property type="entry name" value="Telomerase_RBD"/>
</dbReference>
<comment type="function">
    <text evidence="13">Telomerase is a ribonucleoprotein enzyme essential for the replication of chromosome termini in most eukaryotes. It elongates telomeres. It is a reverse transcriptase that adds simple sequence repeats to chromosome ends by copying a template sequence within the RNA component of the enzyme.</text>
</comment>
<dbReference type="GO" id="GO:0003720">
    <property type="term" value="F:telomerase activity"/>
    <property type="evidence" value="ECO:0007669"/>
    <property type="project" value="InterPro"/>
</dbReference>
<keyword evidence="11 13" id="KW-0539">Nucleus</keyword>
<dbReference type="Proteomes" id="UP001150879">
    <property type="component" value="Unassembled WGS sequence"/>
</dbReference>
<feature type="region of interest" description="Disordered" evidence="14">
    <location>
        <begin position="109"/>
        <end position="141"/>
    </location>
</feature>
<keyword evidence="5 13" id="KW-0808">Transferase</keyword>
<keyword evidence="4 13" id="KW-0158">Chromosome</keyword>
<keyword evidence="10 13" id="KW-0695">RNA-directed DNA polymerase</keyword>
<feature type="compositionally biased region" description="Polar residues" evidence="14">
    <location>
        <begin position="121"/>
        <end position="141"/>
    </location>
</feature>
<comment type="caution">
    <text evidence="16">The sequence shown here is derived from an EMBL/GenBank/DDBJ whole genome shotgun (WGS) entry which is preliminary data.</text>
</comment>
<evidence type="ECO:0000256" key="8">
    <source>
        <dbReference type="ARBA" id="ARBA00022842"/>
    </source>
</evidence>
<organism evidence="16 17">
    <name type="scientific">Penicillium cf. griseofulvum</name>
    <dbReference type="NCBI Taxonomy" id="2972120"/>
    <lineage>
        <taxon>Eukaryota</taxon>
        <taxon>Fungi</taxon>
        <taxon>Dikarya</taxon>
        <taxon>Ascomycota</taxon>
        <taxon>Pezizomycotina</taxon>
        <taxon>Eurotiomycetes</taxon>
        <taxon>Eurotiomycetidae</taxon>
        <taxon>Eurotiales</taxon>
        <taxon>Aspergillaceae</taxon>
        <taxon>Penicillium</taxon>
    </lineage>
</organism>
<dbReference type="SUPFAM" id="SSF56672">
    <property type="entry name" value="DNA/RNA polymerases"/>
    <property type="match status" value="1"/>
</dbReference>
<evidence type="ECO:0000259" key="15">
    <source>
        <dbReference type="PROSITE" id="PS50878"/>
    </source>
</evidence>
<dbReference type="PANTHER" id="PTHR12066">
    <property type="entry name" value="TELOMERASE REVERSE TRANSCRIPTASE"/>
    <property type="match status" value="1"/>
</dbReference>
<dbReference type="PANTHER" id="PTHR12066:SF0">
    <property type="entry name" value="TELOMERASE REVERSE TRANSCRIPTASE"/>
    <property type="match status" value="1"/>
</dbReference>
<dbReference type="CDD" id="cd01648">
    <property type="entry name" value="TERT"/>
    <property type="match status" value="1"/>
</dbReference>
<keyword evidence="6 13" id="KW-0548">Nucleotidyltransferase</keyword>
<gene>
    <name evidence="16" type="ORF">N7472_005024</name>
</gene>
<evidence type="ECO:0000256" key="9">
    <source>
        <dbReference type="ARBA" id="ARBA00022895"/>
    </source>
</evidence>
<reference evidence="16" key="2">
    <citation type="journal article" date="2023" name="IMA Fungus">
        <title>Comparative genomic study of the Penicillium genus elucidates a diverse pangenome and 15 lateral gene transfer events.</title>
        <authorList>
            <person name="Petersen C."/>
            <person name="Sorensen T."/>
            <person name="Nielsen M.R."/>
            <person name="Sondergaard T.E."/>
            <person name="Sorensen J.L."/>
            <person name="Fitzpatrick D.A."/>
            <person name="Frisvad J.C."/>
            <person name="Nielsen K.L."/>
        </authorList>
    </citation>
    <scope>NUCLEOTIDE SEQUENCE</scope>
    <source>
        <strain evidence="16">IBT 16849</strain>
    </source>
</reference>
<dbReference type="InterPro" id="IPR049139">
    <property type="entry name" value="TERT_C"/>
</dbReference>
<dbReference type="GO" id="GO:0070034">
    <property type="term" value="F:telomerase RNA binding"/>
    <property type="evidence" value="ECO:0007669"/>
    <property type="project" value="TreeGrafter"/>
</dbReference>
<evidence type="ECO:0000256" key="6">
    <source>
        <dbReference type="ARBA" id="ARBA00022695"/>
    </source>
</evidence>
<protein>
    <recommendedName>
        <fullName evidence="3 13">Telomerase reverse transcriptase</fullName>
        <ecNumber evidence="2 13">2.7.7.49</ecNumber>
    </recommendedName>
    <alternativeName>
        <fullName evidence="13">Telomerase catalytic subunit</fullName>
    </alternativeName>
</protein>
<dbReference type="PRINTS" id="PR01365">
    <property type="entry name" value="TELOMERASERT"/>
</dbReference>
<dbReference type="GO" id="GO:0007004">
    <property type="term" value="P:telomere maintenance via telomerase"/>
    <property type="evidence" value="ECO:0007669"/>
    <property type="project" value="TreeGrafter"/>
</dbReference>
<dbReference type="GO" id="GO:0000333">
    <property type="term" value="C:telomerase catalytic core complex"/>
    <property type="evidence" value="ECO:0007669"/>
    <property type="project" value="TreeGrafter"/>
</dbReference>
<keyword evidence="8 13" id="KW-0460">Magnesium</keyword>
<evidence type="ECO:0000256" key="11">
    <source>
        <dbReference type="ARBA" id="ARBA00023242"/>
    </source>
</evidence>
<evidence type="ECO:0000256" key="3">
    <source>
        <dbReference type="ARBA" id="ARBA00016182"/>
    </source>
</evidence>
<dbReference type="Pfam" id="PF21399">
    <property type="entry name" value="TERT_C"/>
    <property type="match status" value="1"/>
</dbReference>
<evidence type="ECO:0000256" key="2">
    <source>
        <dbReference type="ARBA" id="ARBA00012493"/>
    </source>
</evidence>
<comment type="catalytic activity">
    <reaction evidence="12 13">
        <text>DNA(n) + a 2'-deoxyribonucleoside 5'-triphosphate = DNA(n+1) + diphosphate</text>
        <dbReference type="Rhea" id="RHEA:22508"/>
        <dbReference type="Rhea" id="RHEA-COMP:17339"/>
        <dbReference type="Rhea" id="RHEA-COMP:17340"/>
        <dbReference type="ChEBI" id="CHEBI:33019"/>
        <dbReference type="ChEBI" id="CHEBI:61560"/>
        <dbReference type="ChEBI" id="CHEBI:173112"/>
        <dbReference type="EC" id="2.7.7.49"/>
    </reaction>
</comment>